<accession>A0A9W8VIQ5</accession>
<protein>
    <submittedName>
        <fullName evidence="1">Uncharacterized protein</fullName>
    </submittedName>
</protein>
<gene>
    <name evidence="1" type="ORF">NW762_005562</name>
</gene>
<organism evidence="1 2">
    <name type="scientific">Fusarium torreyae</name>
    <dbReference type="NCBI Taxonomy" id="1237075"/>
    <lineage>
        <taxon>Eukaryota</taxon>
        <taxon>Fungi</taxon>
        <taxon>Dikarya</taxon>
        <taxon>Ascomycota</taxon>
        <taxon>Pezizomycotina</taxon>
        <taxon>Sordariomycetes</taxon>
        <taxon>Hypocreomycetidae</taxon>
        <taxon>Hypocreales</taxon>
        <taxon>Nectriaceae</taxon>
        <taxon>Fusarium</taxon>
    </lineage>
</organism>
<sequence length="200" mass="22714">MMHMSQEGAQDNYVAYLKERISESNANIARTQSDIDTTTKRHTELLERIRVNTDARERATTDVANARHALRRASVRCNAEAELQHELRRHLGEDLNEGVAEAVRLHLEADSDLAAKADHLAKICNEVQMTEYQASYLPPKLNALRETMRAEEKELRSCVMMCRLVDMGVHLVDALGDKTLNEWTDEQMRDFGHGENDGAI</sequence>
<proteinExistence type="predicted"/>
<dbReference type="EMBL" id="JAOQAZ010000008">
    <property type="protein sequence ID" value="KAJ4264364.1"/>
    <property type="molecule type" value="Genomic_DNA"/>
</dbReference>
<reference evidence="1" key="1">
    <citation type="submission" date="2022-09" db="EMBL/GenBank/DDBJ databases">
        <title>Fusarium specimens isolated from Avocado Roots.</title>
        <authorList>
            <person name="Stajich J."/>
            <person name="Roper C."/>
            <person name="Heimlech-Rivalta G."/>
        </authorList>
    </citation>
    <scope>NUCLEOTIDE SEQUENCE</scope>
    <source>
        <strain evidence="1">CF00136</strain>
    </source>
</reference>
<evidence type="ECO:0000313" key="1">
    <source>
        <dbReference type="EMBL" id="KAJ4264364.1"/>
    </source>
</evidence>
<dbReference type="AlphaFoldDB" id="A0A9W8VIQ5"/>
<dbReference type="Proteomes" id="UP001152049">
    <property type="component" value="Unassembled WGS sequence"/>
</dbReference>
<keyword evidence="2" id="KW-1185">Reference proteome</keyword>
<dbReference type="OrthoDB" id="5081234at2759"/>
<evidence type="ECO:0000313" key="2">
    <source>
        <dbReference type="Proteomes" id="UP001152049"/>
    </source>
</evidence>
<name>A0A9W8VIQ5_9HYPO</name>
<comment type="caution">
    <text evidence="1">The sequence shown here is derived from an EMBL/GenBank/DDBJ whole genome shotgun (WGS) entry which is preliminary data.</text>
</comment>